<proteinExistence type="inferred from homology"/>
<dbReference type="GO" id="GO:0005524">
    <property type="term" value="F:ATP binding"/>
    <property type="evidence" value="ECO:0007669"/>
    <property type="project" value="UniProtKB-KW"/>
</dbReference>
<dbReference type="InterPro" id="IPR010737">
    <property type="entry name" value="4-carb_acid_sugar_kinase_N"/>
</dbReference>
<dbReference type="Pfam" id="PF07005">
    <property type="entry name" value="SBD_N"/>
    <property type="match status" value="1"/>
</dbReference>
<keyword evidence="6" id="KW-0119">Carbohydrate metabolism</keyword>
<dbReference type="AlphaFoldDB" id="A0AAP2CRK7"/>
<evidence type="ECO:0000256" key="7">
    <source>
        <dbReference type="ARBA" id="ARBA00035898"/>
    </source>
</evidence>
<comment type="catalytic activity">
    <reaction evidence="8">
        <text>3-dehydro-D-erythronate + ATP = 3-dehydro-4-O-phospho-D-erythronate + ADP + H(+)</text>
        <dbReference type="Rhea" id="RHEA:52556"/>
        <dbReference type="ChEBI" id="CHEBI:15378"/>
        <dbReference type="ChEBI" id="CHEBI:30616"/>
        <dbReference type="ChEBI" id="CHEBI:57958"/>
        <dbReference type="ChEBI" id="CHEBI:136593"/>
        <dbReference type="ChEBI" id="CHEBI:456216"/>
        <dbReference type="EC" id="2.7.1.217"/>
    </reaction>
</comment>
<evidence type="ECO:0000256" key="3">
    <source>
        <dbReference type="ARBA" id="ARBA00022741"/>
    </source>
</evidence>
<dbReference type="InterPro" id="IPR031475">
    <property type="entry name" value="NBD_C"/>
</dbReference>
<dbReference type="SUPFAM" id="SSF142764">
    <property type="entry name" value="YgbK-like"/>
    <property type="match status" value="1"/>
</dbReference>
<evidence type="ECO:0000313" key="15">
    <source>
        <dbReference type="EMBL" id="MBT0959019.1"/>
    </source>
</evidence>
<evidence type="ECO:0000256" key="1">
    <source>
        <dbReference type="ARBA" id="ARBA00005715"/>
    </source>
</evidence>
<dbReference type="Pfam" id="PF17042">
    <property type="entry name" value="NBD_C"/>
    <property type="match status" value="1"/>
</dbReference>
<comment type="similarity">
    <text evidence="1">Belongs to the four-carbon acid sugar kinase family.</text>
</comment>
<evidence type="ECO:0000256" key="9">
    <source>
        <dbReference type="ARBA" id="ARBA00037335"/>
    </source>
</evidence>
<evidence type="ECO:0000259" key="14">
    <source>
        <dbReference type="Pfam" id="PF17042"/>
    </source>
</evidence>
<dbReference type="Gene3D" id="3.40.980.20">
    <property type="entry name" value="Four-carbon acid sugar kinase, nucleotide binding domain"/>
    <property type="match status" value="1"/>
</dbReference>
<evidence type="ECO:0000259" key="13">
    <source>
        <dbReference type="Pfam" id="PF07005"/>
    </source>
</evidence>
<evidence type="ECO:0000313" key="16">
    <source>
        <dbReference type="Proteomes" id="UP001315686"/>
    </source>
</evidence>
<keyword evidence="5" id="KW-0067">ATP-binding</keyword>
<comment type="caution">
    <text evidence="15">The sequence shown here is derived from an EMBL/GenBank/DDBJ whole genome shotgun (WGS) entry which is preliminary data.</text>
</comment>
<evidence type="ECO:0000256" key="6">
    <source>
        <dbReference type="ARBA" id="ARBA00023277"/>
    </source>
</evidence>
<dbReference type="InterPro" id="IPR042213">
    <property type="entry name" value="NBD_C_sf"/>
</dbReference>
<feature type="domain" description="Four-carbon acid sugar kinase nucleotide binding" evidence="14">
    <location>
        <begin position="255"/>
        <end position="414"/>
    </location>
</feature>
<keyword evidence="2" id="KW-0808">Transferase</keyword>
<evidence type="ECO:0000256" key="5">
    <source>
        <dbReference type="ARBA" id="ARBA00022840"/>
    </source>
</evidence>
<dbReference type="GO" id="GO:0016301">
    <property type="term" value="F:kinase activity"/>
    <property type="evidence" value="ECO:0007669"/>
    <property type="project" value="UniProtKB-KW"/>
</dbReference>
<evidence type="ECO:0000256" key="10">
    <source>
        <dbReference type="ARBA" id="ARBA00039095"/>
    </source>
</evidence>
<keyword evidence="4 15" id="KW-0418">Kinase</keyword>
<dbReference type="NCBIfam" id="NF043035">
    <property type="entry name" value="OxoTetrKin"/>
    <property type="match status" value="1"/>
</dbReference>
<name>A0AAP2CRK7_9RHOB</name>
<comment type="function">
    <text evidence="9">Catalyzes the ATP-dependent phosphorylation of 3-oxo-tetronate to 3-oxo-tetronate 4-phosphate.</text>
</comment>
<evidence type="ECO:0000256" key="2">
    <source>
        <dbReference type="ARBA" id="ARBA00022679"/>
    </source>
</evidence>
<reference evidence="15 16" key="1">
    <citation type="journal article" date="2021" name="Arch. Microbiol.">
        <title>Harenicola maris gen. nov., sp. nov. isolated from the Sea of Japan shallow sediments.</title>
        <authorList>
            <person name="Romanenko L.A."/>
            <person name="Kurilenko V.V."/>
            <person name="Chernysheva N.Y."/>
            <person name="Tekutyeva L.A."/>
            <person name="Velansky P.V."/>
            <person name="Svetashev V.I."/>
            <person name="Isaeva M.P."/>
        </authorList>
    </citation>
    <scope>NUCLEOTIDE SEQUENCE [LARGE SCALE GENOMIC DNA]</scope>
    <source>
        <strain evidence="15 16">KMM 3653</strain>
    </source>
</reference>
<dbReference type="InterPro" id="IPR050007">
    <property type="entry name" value="OtnK"/>
</dbReference>
<keyword evidence="3" id="KW-0547">Nucleotide-binding</keyword>
<evidence type="ECO:0000256" key="11">
    <source>
        <dbReference type="ARBA" id="ARBA00039461"/>
    </source>
</evidence>
<evidence type="ECO:0000256" key="8">
    <source>
        <dbReference type="ARBA" id="ARBA00036346"/>
    </source>
</evidence>
<dbReference type="EMBL" id="JADQAZ010000003">
    <property type="protein sequence ID" value="MBT0959019.1"/>
    <property type="molecule type" value="Genomic_DNA"/>
</dbReference>
<evidence type="ECO:0000256" key="12">
    <source>
        <dbReference type="ARBA" id="ARBA00041377"/>
    </source>
</evidence>
<dbReference type="Gene3D" id="3.40.50.10840">
    <property type="entry name" value="Putative sugar-binding, N-terminal domain"/>
    <property type="match status" value="1"/>
</dbReference>
<dbReference type="EC" id="2.7.1.217" evidence="10"/>
<protein>
    <recommendedName>
        <fullName evidence="11">3-oxo-tetronate kinase</fullName>
        <ecNumber evidence="10">2.7.1.217</ecNumber>
    </recommendedName>
    <alternativeName>
        <fullName evidence="12">3-dehydrotetronate 4-kinase</fullName>
    </alternativeName>
</protein>
<evidence type="ECO:0000256" key="4">
    <source>
        <dbReference type="ARBA" id="ARBA00022777"/>
    </source>
</evidence>
<organism evidence="15 16">
    <name type="scientific">Harenicola maris</name>
    <dbReference type="NCBI Taxonomy" id="2841044"/>
    <lineage>
        <taxon>Bacteria</taxon>
        <taxon>Pseudomonadati</taxon>
        <taxon>Pseudomonadota</taxon>
        <taxon>Alphaproteobacteria</taxon>
        <taxon>Rhodobacterales</taxon>
        <taxon>Paracoccaceae</taxon>
        <taxon>Harenicola</taxon>
    </lineage>
</organism>
<dbReference type="Proteomes" id="UP001315686">
    <property type="component" value="Unassembled WGS sequence"/>
</dbReference>
<dbReference type="RefSeq" id="WP_327795230.1">
    <property type="nucleotide sequence ID" value="NZ_JADQAZ010000003.1"/>
</dbReference>
<feature type="domain" description="Four-carbon acid sugar kinase N-terminal" evidence="13">
    <location>
        <begin position="3"/>
        <end position="229"/>
    </location>
</feature>
<gene>
    <name evidence="15" type="ORF">IV417_16650</name>
</gene>
<comment type="catalytic activity">
    <reaction evidence="7">
        <text>3-dehydro-L-erythronate + ATP = 3-dehydro-4-O-phospho-L-erythronate + ADP + H(+)</text>
        <dbReference type="Rhea" id="RHEA:52552"/>
        <dbReference type="ChEBI" id="CHEBI:15378"/>
        <dbReference type="ChEBI" id="CHEBI:30616"/>
        <dbReference type="ChEBI" id="CHEBI:136592"/>
        <dbReference type="ChEBI" id="CHEBI:136670"/>
        <dbReference type="ChEBI" id="CHEBI:456216"/>
        <dbReference type="EC" id="2.7.1.217"/>
    </reaction>
</comment>
<dbReference type="InterPro" id="IPR037051">
    <property type="entry name" value="4-carb_acid_sugar_kinase_N_sf"/>
</dbReference>
<sequence>MLIGVIADDFTGASDIANTLAKGVQPEGLLRTAQYPGVPTAPADPSIEAGVISLKSRSAPVQEAVRDSLDALVWLRAQGCKQIIFKYCSTFDSTPAGNIGLVADALAEALEATGVVVCPAFPTTGRTVYQGHLFVGDTLLSESSMQHHPLTPMTDPDLRRFLRLQTTAGVGHIPLSIVSQGVEPTRDAINGATDRYVVADAVSDADLLTLGAALSDAKLITGGSGIALGLPRNLIVGRKPDARVADAVHVSGPEAILAGSCSGATRGQVDLHAQAHPTLAIDVPGVMAGRVTVETLVAFYDANQGRAPLAYSSGSPDQVLALQSRFGREAVAEKLDNLFADTAKTLVSKGYRRIVVAGGETSGAVAQAVTEALGAAAMTVGAEIDPGVPILTLGDGESVVLALKSGNFGAPDFFAKALRMMEGQS</sequence>
<keyword evidence="16" id="KW-1185">Reference proteome</keyword>
<accession>A0AAP2CRK7</accession>